<sequence>MAEGTLHRAIVSLPGCMCPQDEPLHERVVFFETRLLTDHPVDHLQKLLALAWCQNTNGWAKRGHIYGVANADDLYDQGLSADLDARLLELGSNGGSIRYANPVRVDLFVTPLVKIRMHEVLSSIAEWAPLGTNAALQAAAGVPELLGRLRQAATAMEGSAQ</sequence>
<dbReference type="RefSeq" id="WP_265280662.1">
    <property type="nucleotide sequence ID" value="NZ_QZCW01000001.1"/>
</dbReference>
<organism evidence="1 2">
    <name type="scientific">Verminephrobacter aporrectodeae subsp. tuberculatae</name>
    <dbReference type="NCBI Taxonomy" id="1110392"/>
    <lineage>
        <taxon>Bacteria</taxon>
        <taxon>Pseudomonadati</taxon>
        <taxon>Pseudomonadota</taxon>
        <taxon>Betaproteobacteria</taxon>
        <taxon>Burkholderiales</taxon>
        <taxon>Comamonadaceae</taxon>
        <taxon>Verminephrobacter</taxon>
    </lineage>
</organism>
<accession>A0ABT3KMV5</accession>
<evidence type="ECO:0000313" key="2">
    <source>
        <dbReference type="Proteomes" id="UP001208935"/>
    </source>
</evidence>
<protein>
    <submittedName>
        <fullName evidence="1">Uncharacterized protein</fullName>
    </submittedName>
</protein>
<gene>
    <name evidence="1" type="ORF">D5039_00210</name>
</gene>
<name>A0ABT3KMV5_9BURK</name>
<proteinExistence type="predicted"/>
<evidence type="ECO:0000313" key="1">
    <source>
        <dbReference type="EMBL" id="MCW5319658.1"/>
    </source>
</evidence>
<reference evidence="2" key="1">
    <citation type="submission" date="2023-07" db="EMBL/GenBank/DDBJ databases">
        <title>Verminephrobacter genomes.</title>
        <authorList>
            <person name="Lund M.B."/>
        </authorList>
    </citation>
    <scope>NUCLEOTIDE SEQUENCE [LARGE SCALE GENOMIC DNA]</scope>
    <source>
        <strain evidence="2">AtM5-05</strain>
    </source>
</reference>
<dbReference type="EMBL" id="QZCW01000001">
    <property type="protein sequence ID" value="MCW5319658.1"/>
    <property type="molecule type" value="Genomic_DNA"/>
</dbReference>
<dbReference type="Proteomes" id="UP001208935">
    <property type="component" value="Unassembled WGS sequence"/>
</dbReference>
<comment type="caution">
    <text evidence="1">The sequence shown here is derived from an EMBL/GenBank/DDBJ whole genome shotgun (WGS) entry which is preliminary data.</text>
</comment>
<keyword evidence="2" id="KW-1185">Reference proteome</keyword>